<protein>
    <submittedName>
        <fullName evidence="2">Uncharacterized protein</fullName>
    </submittedName>
</protein>
<feature type="compositionally biased region" description="Low complexity" evidence="1">
    <location>
        <begin position="144"/>
        <end position="156"/>
    </location>
</feature>
<name>A0A0F9LSK9_9ZZZZ</name>
<feature type="region of interest" description="Disordered" evidence="1">
    <location>
        <begin position="144"/>
        <end position="169"/>
    </location>
</feature>
<evidence type="ECO:0000313" key="2">
    <source>
        <dbReference type="EMBL" id="KKM96363.1"/>
    </source>
</evidence>
<comment type="caution">
    <text evidence="2">The sequence shown here is derived from an EMBL/GenBank/DDBJ whole genome shotgun (WGS) entry which is preliminary data.</text>
</comment>
<reference evidence="2" key="1">
    <citation type="journal article" date="2015" name="Nature">
        <title>Complex archaea that bridge the gap between prokaryotes and eukaryotes.</title>
        <authorList>
            <person name="Spang A."/>
            <person name="Saw J.H."/>
            <person name="Jorgensen S.L."/>
            <person name="Zaremba-Niedzwiedzka K."/>
            <person name="Martijn J."/>
            <person name="Lind A.E."/>
            <person name="van Eijk R."/>
            <person name="Schleper C."/>
            <person name="Guy L."/>
            <person name="Ettema T.J."/>
        </authorList>
    </citation>
    <scope>NUCLEOTIDE SEQUENCE</scope>
</reference>
<feature type="region of interest" description="Disordered" evidence="1">
    <location>
        <begin position="194"/>
        <end position="217"/>
    </location>
</feature>
<dbReference type="AlphaFoldDB" id="A0A0F9LSK9"/>
<sequence>MAVGLLVTDYHLLVTDYELRTCLPAGRLRVPGSWFLAPGSCLRTCRQAGHSSCPGASAAGGTWGGVAATGEGTGRGRASAPYQPRGAGAEEALDLPAALGALPDRRSGDLLELLEAVSATAALVFVGGHCRSRCLVPGNRPAAGTAAPRPAGTHTAYQKTPPGHKYPGHGIPRMRSVGFGKPTERFGGIYCIPENAHRPQMPGRGEQRSFPTGSLGG</sequence>
<gene>
    <name evidence="2" type="ORF">LCGC14_1178870</name>
</gene>
<dbReference type="EMBL" id="LAZR01005892">
    <property type="protein sequence ID" value="KKM96363.1"/>
    <property type="molecule type" value="Genomic_DNA"/>
</dbReference>
<accession>A0A0F9LSK9</accession>
<organism evidence="2">
    <name type="scientific">marine sediment metagenome</name>
    <dbReference type="NCBI Taxonomy" id="412755"/>
    <lineage>
        <taxon>unclassified sequences</taxon>
        <taxon>metagenomes</taxon>
        <taxon>ecological metagenomes</taxon>
    </lineage>
</organism>
<proteinExistence type="predicted"/>
<evidence type="ECO:0000256" key="1">
    <source>
        <dbReference type="SAM" id="MobiDB-lite"/>
    </source>
</evidence>